<dbReference type="InterPro" id="IPR000602">
    <property type="entry name" value="Glyco_hydro_38_N"/>
</dbReference>
<dbReference type="Pfam" id="PF22907">
    <property type="entry name" value="Ams1-like_1st"/>
    <property type="match status" value="1"/>
</dbReference>
<dbReference type="EMBL" id="JPKZ01000756">
    <property type="protein sequence ID" value="KHN85581.1"/>
    <property type="molecule type" value="Genomic_DNA"/>
</dbReference>
<dbReference type="InterPro" id="IPR041147">
    <property type="entry name" value="GH38_C"/>
</dbReference>
<dbReference type="GO" id="GO:0004559">
    <property type="term" value="F:alpha-mannosidase activity"/>
    <property type="evidence" value="ECO:0007669"/>
    <property type="project" value="UniProtKB-EC"/>
</dbReference>
<dbReference type="STRING" id="6265.A0A0B2VPX5"/>
<dbReference type="InterPro" id="IPR011330">
    <property type="entry name" value="Glyco_hydro/deAcase_b/a-brl"/>
</dbReference>
<dbReference type="Proteomes" id="UP000031036">
    <property type="component" value="Unassembled WGS sequence"/>
</dbReference>
<dbReference type="SMART" id="SM00872">
    <property type="entry name" value="Alpha-mann_mid"/>
    <property type="match status" value="1"/>
</dbReference>
<protein>
    <recommendedName>
        <fullName evidence="3">alpha-mannosidase</fullName>
        <ecNumber evidence="3">3.2.1.24</ecNumber>
    </recommendedName>
</protein>
<dbReference type="PANTHER" id="PTHR46017:SF1">
    <property type="entry name" value="ALPHA-MANNOSIDASE 2C1"/>
    <property type="match status" value="1"/>
</dbReference>
<comment type="similarity">
    <text evidence="2">Belongs to the glycosyl hydrolase 38 family.</text>
</comment>
<accession>A0A0B2VPX5</accession>
<feature type="domain" description="Glycoside hydrolase family 38 central" evidence="7">
    <location>
        <begin position="555"/>
        <end position="630"/>
    </location>
</feature>
<dbReference type="InterPro" id="IPR054723">
    <property type="entry name" value="Ams1-like_N"/>
</dbReference>
<dbReference type="FunFam" id="2.70.98.30:FF:000001">
    <property type="entry name" value="alpha-mannosidase 2C1 isoform X2"/>
    <property type="match status" value="1"/>
</dbReference>
<dbReference type="InterPro" id="IPR037094">
    <property type="entry name" value="Glyco_hydro_38_cen_sf"/>
</dbReference>
<dbReference type="Pfam" id="PF07748">
    <property type="entry name" value="Glyco_hydro_38C"/>
    <property type="match status" value="1"/>
</dbReference>
<dbReference type="AlphaFoldDB" id="A0A0B2VPX5"/>
<gene>
    <name evidence="8" type="primary">Man2c1</name>
    <name evidence="8" type="ORF">Tcan_08130</name>
</gene>
<name>A0A0B2VPX5_TOXCA</name>
<dbReference type="InterPro" id="IPR015341">
    <property type="entry name" value="Glyco_hydro_38_cen"/>
</dbReference>
<evidence type="ECO:0000256" key="3">
    <source>
        <dbReference type="ARBA" id="ARBA00012752"/>
    </source>
</evidence>
<dbReference type="Gene3D" id="2.70.98.30">
    <property type="entry name" value="Golgi alpha-mannosidase II, domain 4"/>
    <property type="match status" value="1"/>
</dbReference>
<dbReference type="PANTHER" id="PTHR46017">
    <property type="entry name" value="ALPHA-MANNOSIDASE 2C1"/>
    <property type="match status" value="1"/>
</dbReference>
<dbReference type="EC" id="3.2.1.24" evidence="3"/>
<dbReference type="GO" id="GO:0030246">
    <property type="term" value="F:carbohydrate binding"/>
    <property type="evidence" value="ECO:0007669"/>
    <property type="project" value="InterPro"/>
</dbReference>
<dbReference type="Pfam" id="PF09261">
    <property type="entry name" value="Alpha-mann_mid"/>
    <property type="match status" value="1"/>
</dbReference>
<dbReference type="Pfam" id="PF17677">
    <property type="entry name" value="Glyco_hydro38C2"/>
    <property type="match status" value="1"/>
</dbReference>
<dbReference type="GO" id="GO:0046872">
    <property type="term" value="F:metal ion binding"/>
    <property type="evidence" value="ECO:0007669"/>
    <property type="project" value="UniProtKB-KW"/>
</dbReference>
<evidence type="ECO:0000313" key="8">
    <source>
        <dbReference type="EMBL" id="KHN85581.1"/>
    </source>
</evidence>
<dbReference type="InterPro" id="IPR011682">
    <property type="entry name" value="Glyco_hydro_38_C"/>
</dbReference>
<reference evidence="8 9" key="1">
    <citation type="submission" date="2014-11" db="EMBL/GenBank/DDBJ databases">
        <title>Genetic blueprint of the zoonotic pathogen Toxocara canis.</title>
        <authorList>
            <person name="Zhu X.-Q."/>
            <person name="Korhonen P.K."/>
            <person name="Cai H."/>
            <person name="Young N.D."/>
            <person name="Nejsum P."/>
            <person name="von Samson-Himmelstjerna G."/>
            <person name="Boag P.R."/>
            <person name="Tan P."/>
            <person name="Li Q."/>
            <person name="Min J."/>
            <person name="Yang Y."/>
            <person name="Wang X."/>
            <person name="Fang X."/>
            <person name="Hall R.S."/>
            <person name="Hofmann A."/>
            <person name="Sternberg P.W."/>
            <person name="Jex A.R."/>
            <person name="Gasser R.B."/>
        </authorList>
    </citation>
    <scope>NUCLEOTIDE SEQUENCE [LARGE SCALE GENOMIC DNA]</scope>
    <source>
        <strain evidence="8">PN_DK_2014</strain>
    </source>
</reference>
<dbReference type="InterPro" id="IPR028995">
    <property type="entry name" value="Glyco_hydro_57/38_cen_sf"/>
</dbReference>
<evidence type="ECO:0000256" key="4">
    <source>
        <dbReference type="ARBA" id="ARBA00022723"/>
    </source>
</evidence>
<dbReference type="Gene3D" id="1.20.1270.50">
    <property type="entry name" value="Glycoside hydrolase family 38, central domain"/>
    <property type="match status" value="1"/>
</dbReference>
<keyword evidence="4" id="KW-0479">Metal-binding</keyword>
<keyword evidence="5" id="KW-0378">Hydrolase</keyword>
<comment type="catalytic activity">
    <reaction evidence="1">
        <text>Hydrolysis of terminal, non-reducing alpha-D-mannose residues in alpha-D-mannosides.</text>
        <dbReference type="EC" id="3.2.1.24"/>
    </reaction>
</comment>
<dbReference type="FunFam" id="1.20.1270.50:FF:000004">
    <property type="entry name" value="alpha-mannosidase 2C1 isoform X1"/>
    <property type="match status" value="1"/>
</dbReference>
<evidence type="ECO:0000256" key="1">
    <source>
        <dbReference type="ARBA" id="ARBA00000365"/>
    </source>
</evidence>
<keyword evidence="9" id="KW-1185">Reference proteome</keyword>
<evidence type="ECO:0000259" key="7">
    <source>
        <dbReference type="SMART" id="SM00872"/>
    </source>
</evidence>
<dbReference type="SUPFAM" id="SSF74650">
    <property type="entry name" value="Galactose mutarotase-like"/>
    <property type="match status" value="1"/>
</dbReference>
<evidence type="ECO:0000256" key="6">
    <source>
        <dbReference type="ARBA" id="ARBA00023295"/>
    </source>
</evidence>
<organism evidence="8 9">
    <name type="scientific">Toxocara canis</name>
    <name type="common">Canine roundworm</name>
    <dbReference type="NCBI Taxonomy" id="6265"/>
    <lineage>
        <taxon>Eukaryota</taxon>
        <taxon>Metazoa</taxon>
        <taxon>Ecdysozoa</taxon>
        <taxon>Nematoda</taxon>
        <taxon>Chromadorea</taxon>
        <taxon>Rhabditida</taxon>
        <taxon>Spirurina</taxon>
        <taxon>Ascaridomorpha</taxon>
        <taxon>Ascaridoidea</taxon>
        <taxon>Toxocaridae</taxon>
        <taxon>Toxocara</taxon>
    </lineage>
</organism>
<evidence type="ECO:0000256" key="2">
    <source>
        <dbReference type="ARBA" id="ARBA00009792"/>
    </source>
</evidence>
<dbReference type="Pfam" id="PF01074">
    <property type="entry name" value="Glyco_hydro_38N"/>
    <property type="match status" value="1"/>
</dbReference>
<dbReference type="SUPFAM" id="SSF88688">
    <property type="entry name" value="Families 57/38 glycoside transferase middle domain"/>
    <property type="match status" value="1"/>
</dbReference>
<dbReference type="OrthoDB" id="10261055at2759"/>
<dbReference type="OMA" id="DVFGFSW"/>
<dbReference type="FunFam" id="3.20.110.10:FF:000002">
    <property type="entry name" value="alpha-mannosidase 2C1 isoform X1"/>
    <property type="match status" value="1"/>
</dbReference>
<proteinExistence type="inferred from homology"/>
<dbReference type="GO" id="GO:0006013">
    <property type="term" value="P:mannose metabolic process"/>
    <property type="evidence" value="ECO:0007669"/>
    <property type="project" value="InterPro"/>
</dbReference>
<dbReference type="InterPro" id="IPR011013">
    <property type="entry name" value="Gal_mutarotase_sf_dom"/>
</dbReference>
<dbReference type="InterPro" id="IPR027291">
    <property type="entry name" value="Glyco_hydro_38_N_sf"/>
</dbReference>
<sequence>MKNKRLSSNVLKLLLRHHKLRVRRHLVNVVSMSDESRCLYKAPLFKNERTTFERIEKFISEHHFLDRNLRGRLFGKSLPVKIKHCDFGQQIVSFNKAVEELTKRGVPVDVGFTFGPTWSTHWFQVDIEIPNGWNKKELMLRFDAGCEALVWGLEGRPTQGLSPDFGRIGVRISSTLLVQRVFIEASANERNGDGNGGQIRPAKLDRMFQIRLAEVTEYNRLVEELLVDFELMLEMAKLLPKEGARRYEALYTANDMINRLISSNFSLESRKKCHEQAMQFFRQANGASQMTLYAIGNCHIDTAWLWRFEETKRKCARSWATTLSLMENNSKMTFAVSQAQQLVWLREQYPSLYEDMQDRAMDGKLVGVGGSWVEMDGNMPNGESVIRQLLYGQREFKKMFGNYSNIFWLPDTFGYSAQLPQLMRHCGMCYFVTQKMSWSLVNKFPHHSFRWFGIDGSSVLAHFPPHHYVAQITVNECLESMSNFSDHGRSKVAMMLYGHGDGGGGPDEIMLKRAERLADCDGVPKVRHATPNEFFDELEKDSDNLCEWRGELYLELHNATYTTQSMIKKMNRLIEGILRDHEFLQTIARIELGRGRSLSDEWKRFLLNQFHDVLPGTCIKEVVEDAMLIYKRLLDELTIDKGKGLKMIGSGISENEPLSPNKWVVNSCGWIRTFFHNNRLLQLAPFSVTPMNELKSLKIELSKQPIATEEEDGFILQNHFLIAKLNKNGQLTSVKVLGVNESRNGSDSEMFEAIPSESLANQFVIFDDVPLYWDAWDVMDYHMETRKPLTKASSANVVENSPLYARIRFEIRIGKESAIVQFVSLRTDLPYITFDTTVLWHEAHKFLKVEFPVNVNSAQASYDIQYGYVNRPTHRNTSWDAAKYEVCAHKWMALCEYNRGVALLNDCKYGHACEGNVMRISLLRSSKSPDDTADMGQHKFSYAFYPFLGSMQRPASSPKVSVMRAAFEFNSPVRYVEGWQVENKIANLFAITGSEGVMVDTIKPSEDDENALIMRLFECFGGGAYIRLYLRHARIVSVDLADGLERSLANIPIEGVPDTDEGSSVESIALDFHAFEMKTLLIRLFSM</sequence>
<keyword evidence="6" id="KW-0326">Glycosidase</keyword>
<dbReference type="GO" id="GO:0009313">
    <property type="term" value="P:oligosaccharide catabolic process"/>
    <property type="evidence" value="ECO:0007669"/>
    <property type="project" value="TreeGrafter"/>
</dbReference>
<comment type="caution">
    <text evidence="8">The sequence shown here is derived from an EMBL/GenBank/DDBJ whole genome shotgun (WGS) entry which is preliminary data.</text>
</comment>
<evidence type="ECO:0000256" key="5">
    <source>
        <dbReference type="ARBA" id="ARBA00022801"/>
    </source>
</evidence>
<evidence type="ECO:0000313" key="9">
    <source>
        <dbReference type="Proteomes" id="UP000031036"/>
    </source>
</evidence>
<dbReference type="SUPFAM" id="SSF88713">
    <property type="entry name" value="Glycoside hydrolase/deacetylase"/>
    <property type="match status" value="1"/>
</dbReference>
<dbReference type="Gene3D" id="3.20.110.10">
    <property type="entry name" value="Glycoside hydrolase 38, N terminal domain"/>
    <property type="match status" value="1"/>
</dbReference>